<dbReference type="GO" id="GO:0007165">
    <property type="term" value="P:signal transduction"/>
    <property type="evidence" value="ECO:0007669"/>
    <property type="project" value="InterPro"/>
</dbReference>
<dbReference type="Pfam" id="PF01584">
    <property type="entry name" value="CheW"/>
    <property type="match status" value="1"/>
</dbReference>
<proteinExistence type="predicted"/>
<comment type="caution">
    <text evidence="2">The sequence shown here is derived from an EMBL/GenBank/DDBJ whole genome shotgun (WGS) entry which is preliminary data.</text>
</comment>
<dbReference type="Proteomes" id="UP000494216">
    <property type="component" value="Unassembled WGS sequence"/>
</dbReference>
<dbReference type="AlphaFoldDB" id="A0A8S0Y9Z0"/>
<evidence type="ECO:0000313" key="2">
    <source>
        <dbReference type="EMBL" id="CAA9890861.1"/>
    </source>
</evidence>
<dbReference type="SUPFAM" id="SSF50341">
    <property type="entry name" value="CheW-like"/>
    <property type="match status" value="1"/>
</dbReference>
<evidence type="ECO:0000313" key="3">
    <source>
        <dbReference type="Proteomes" id="UP000494216"/>
    </source>
</evidence>
<gene>
    <name evidence="2" type="ORF">METHB2_30065</name>
</gene>
<reference evidence="2 3" key="1">
    <citation type="submission" date="2020-02" db="EMBL/GenBank/DDBJ databases">
        <authorList>
            <person name="Hogendoorn C."/>
        </authorList>
    </citation>
    <scope>NUCLEOTIDE SEQUENCE [LARGE SCALE GENOMIC DNA]</scope>
    <source>
        <strain evidence="2">METHB21</strain>
    </source>
</reference>
<sequence length="221" mass="24342">MKRKESMAVKKKTTGIDWQEIGQRMKAARAAIEHDWSPSPDESRQILKTRAQQLAQEPMPADNAGERIEVVEFRLAYEHYAVESRYVREVCPLENLTPLPCTPAFVLGIVNVRGEIVSVIDLKKFFALPEKGLTDLNKIIVLQSDAMVFGILANAICGVRSLALSALQGSLPTFSGLRETYLKGVMSKEGIVILDAGKLLTDEKIIVREQVDGATADGCKS</sequence>
<protein>
    <submittedName>
        <fullName evidence="2">Chemotaxis protein</fullName>
    </submittedName>
</protein>
<dbReference type="Gene3D" id="2.40.50.180">
    <property type="entry name" value="CheA-289, Domain 4"/>
    <property type="match status" value="1"/>
</dbReference>
<accession>A0A8S0Y9Z0</accession>
<dbReference type="PANTHER" id="PTHR22617">
    <property type="entry name" value="CHEMOTAXIS SENSOR HISTIDINE KINASE-RELATED"/>
    <property type="match status" value="1"/>
</dbReference>
<dbReference type="PROSITE" id="PS50851">
    <property type="entry name" value="CHEW"/>
    <property type="match status" value="1"/>
</dbReference>
<dbReference type="InterPro" id="IPR002545">
    <property type="entry name" value="CheW-lke_dom"/>
</dbReference>
<dbReference type="GO" id="GO:0005829">
    <property type="term" value="C:cytosol"/>
    <property type="evidence" value="ECO:0007669"/>
    <property type="project" value="TreeGrafter"/>
</dbReference>
<name>A0A8S0Y9Z0_9GAMM</name>
<dbReference type="PANTHER" id="PTHR22617:SF43">
    <property type="entry name" value="PROTEIN PILI"/>
    <property type="match status" value="1"/>
</dbReference>
<keyword evidence="3" id="KW-1185">Reference proteome</keyword>
<dbReference type="EMBL" id="CADCXN010000058">
    <property type="protein sequence ID" value="CAA9890861.1"/>
    <property type="molecule type" value="Genomic_DNA"/>
</dbReference>
<evidence type="ECO:0000259" key="1">
    <source>
        <dbReference type="PROSITE" id="PS50851"/>
    </source>
</evidence>
<feature type="domain" description="CheW-like" evidence="1">
    <location>
        <begin position="67"/>
        <end position="205"/>
    </location>
</feature>
<dbReference type="RefSeq" id="WP_217426473.1">
    <property type="nucleotide sequence ID" value="NZ_CADCXN010000058.1"/>
</dbReference>
<dbReference type="Gene3D" id="2.30.30.40">
    <property type="entry name" value="SH3 Domains"/>
    <property type="match status" value="1"/>
</dbReference>
<dbReference type="GO" id="GO:0006935">
    <property type="term" value="P:chemotaxis"/>
    <property type="evidence" value="ECO:0007669"/>
    <property type="project" value="InterPro"/>
</dbReference>
<dbReference type="InterPro" id="IPR036061">
    <property type="entry name" value="CheW-like_dom_sf"/>
</dbReference>
<dbReference type="SMART" id="SM00260">
    <property type="entry name" value="CheW"/>
    <property type="match status" value="1"/>
</dbReference>
<organism evidence="2 3">
    <name type="scientific">Candidatus Methylobacter favarea</name>
    <dbReference type="NCBI Taxonomy" id="2707345"/>
    <lineage>
        <taxon>Bacteria</taxon>
        <taxon>Pseudomonadati</taxon>
        <taxon>Pseudomonadota</taxon>
        <taxon>Gammaproteobacteria</taxon>
        <taxon>Methylococcales</taxon>
        <taxon>Methylococcaceae</taxon>
        <taxon>Methylobacter</taxon>
    </lineage>
</organism>
<dbReference type="InterPro" id="IPR039315">
    <property type="entry name" value="CheW"/>
</dbReference>